<dbReference type="EMBL" id="VXPY01000015">
    <property type="protein sequence ID" value="MYD89312.1"/>
    <property type="molecule type" value="Genomic_DNA"/>
</dbReference>
<reference evidence="1" key="1">
    <citation type="submission" date="2019-09" db="EMBL/GenBank/DDBJ databases">
        <title>Characterisation of the sponge microbiome using genome-centric metagenomics.</title>
        <authorList>
            <person name="Engelberts J.P."/>
            <person name="Robbins S.J."/>
            <person name="De Goeij J.M."/>
            <person name="Aranda M."/>
            <person name="Bell S.C."/>
            <person name="Webster N.S."/>
        </authorList>
    </citation>
    <scope>NUCLEOTIDE SEQUENCE</scope>
    <source>
        <strain evidence="1">SB0662_bin_9</strain>
    </source>
</reference>
<dbReference type="Gene3D" id="3.10.450.530">
    <property type="entry name" value="Ribonuclease toxin, BrnT, of type II toxin-antitoxin system"/>
    <property type="match status" value="1"/>
</dbReference>
<dbReference type="Pfam" id="PF04365">
    <property type="entry name" value="BrnT_toxin"/>
    <property type="match status" value="1"/>
</dbReference>
<proteinExistence type="predicted"/>
<dbReference type="AlphaFoldDB" id="A0A6B1DRG7"/>
<gene>
    <name evidence="1" type="ORF">F4Y08_03085</name>
</gene>
<organism evidence="1">
    <name type="scientific">Caldilineaceae bacterium SB0662_bin_9</name>
    <dbReference type="NCBI Taxonomy" id="2605258"/>
    <lineage>
        <taxon>Bacteria</taxon>
        <taxon>Bacillati</taxon>
        <taxon>Chloroflexota</taxon>
        <taxon>Caldilineae</taxon>
        <taxon>Caldilineales</taxon>
        <taxon>Caldilineaceae</taxon>
    </lineage>
</organism>
<dbReference type="InterPro" id="IPR038573">
    <property type="entry name" value="BrnT_sf"/>
</dbReference>
<sequence length="133" mass="14996">MTREGRAEGIDSIPILAKRETPCQRGSLGQAQCSCSLISVVTLITRLEFDEEKRAKTIEVRGLDMARAADVLRGATLTVEDDRQAYGEICFITIGFLDDTMVVLVWMSRDNAYRIISMRKANARERKLHGTRF</sequence>
<name>A0A6B1DRG7_9CHLR</name>
<evidence type="ECO:0000313" key="1">
    <source>
        <dbReference type="EMBL" id="MYD89312.1"/>
    </source>
</evidence>
<dbReference type="InterPro" id="IPR007460">
    <property type="entry name" value="BrnT_toxin"/>
</dbReference>
<protein>
    <submittedName>
        <fullName evidence="1">BrnT family toxin</fullName>
    </submittedName>
</protein>
<accession>A0A6B1DRG7</accession>
<comment type="caution">
    <text evidence="1">The sequence shown here is derived from an EMBL/GenBank/DDBJ whole genome shotgun (WGS) entry which is preliminary data.</text>
</comment>